<evidence type="ECO:0000259" key="1">
    <source>
        <dbReference type="Pfam" id="PF13456"/>
    </source>
</evidence>
<dbReference type="GO" id="GO:0003676">
    <property type="term" value="F:nucleic acid binding"/>
    <property type="evidence" value="ECO:0007669"/>
    <property type="project" value="InterPro"/>
</dbReference>
<dbReference type="InterPro" id="IPR044730">
    <property type="entry name" value="RNase_H-like_dom_plant"/>
</dbReference>
<proteinExistence type="predicted"/>
<accession>A0A8J5Z0M2</accession>
<comment type="caution">
    <text evidence="2">The sequence shown here is derived from an EMBL/GenBank/DDBJ whole genome shotgun (WGS) entry which is preliminary data.</text>
</comment>
<dbReference type="PANTHER" id="PTHR47723">
    <property type="entry name" value="OS05G0353850 PROTEIN"/>
    <property type="match status" value="1"/>
</dbReference>
<dbReference type="InterPro" id="IPR036397">
    <property type="entry name" value="RNaseH_sf"/>
</dbReference>
<reference evidence="2 3" key="1">
    <citation type="journal article" date="2021" name="bioRxiv">
        <title>The Gossypium anomalum genome as a resource for cotton improvement and evolutionary analysis of hybrid incompatibility.</title>
        <authorList>
            <person name="Grover C.E."/>
            <person name="Yuan D."/>
            <person name="Arick M.A."/>
            <person name="Miller E.R."/>
            <person name="Hu G."/>
            <person name="Peterson D.G."/>
            <person name="Wendel J.F."/>
            <person name="Udall J.A."/>
        </authorList>
    </citation>
    <scope>NUCLEOTIDE SEQUENCE [LARGE SCALE GENOMIC DNA]</scope>
    <source>
        <strain evidence="2">JFW-Udall</strain>
        <tissue evidence="2">Leaf</tissue>
    </source>
</reference>
<dbReference type="AlphaFoldDB" id="A0A8J5Z0M2"/>
<dbReference type="CDD" id="cd06222">
    <property type="entry name" value="RNase_H_like"/>
    <property type="match status" value="1"/>
</dbReference>
<dbReference type="SUPFAM" id="SSF53098">
    <property type="entry name" value="Ribonuclease H-like"/>
    <property type="match status" value="1"/>
</dbReference>
<dbReference type="GO" id="GO:0004523">
    <property type="term" value="F:RNA-DNA hybrid ribonuclease activity"/>
    <property type="evidence" value="ECO:0007669"/>
    <property type="project" value="InterPro"/>
</dbReference>
<dbReference type="InterPro" id="IPR012337">
    <property type="entry name" value="RNaseH-like_sf"/>
</dbReference>
<protein>
    <recommendedName>
        <fullName evidence="1">RNase H type-1 domain-containing protein</fullName>
    </recommendedName>
</protein>
<dbReference type="InterPro" id="IPR053151">
    <property type="entry name" value="RNase_H-like"/>
</dbReference>
<evidence type="ECO:0000313" key="3">
    <source>
        <dbReference type="Proteomes" id="UP000701853"/>
    </source>
</evidence>
<dbReference type="OrthoDB" id="965858at2759"/>
<dbReference type="PANTHER" id="PTHR47723:SF19">
    <property type="entry name" value="POLYNUCLEOTIDYL TRANSFERASE, RIBONUCLEASE H-LIKE SUPERFAMILY PROTEIN"/>
    <property type="match status" value="1"/>
</dbReference>
<dbReference type="Proteomes" id="UP000701853">
    <property type="component" value="Chromosome 2"/>
</dbReference>
<dbReference type="Gene3D" id="3.30.420.10">
    <property type="entry name" value="Ribonuclease H-like superfamily/Ribonuclease H"/>
    <property type="match status" value="1"/>
</dbReference>
<keyword evidence="3" id="KW-1185">Reference proteome</keyword>
<evidence type="ECO:0000313" key="2">
    <source>
        <dbReference type="EMBL" id="KAG8500238.1"/>
    </source>
</evidence>
<dbReference type="Pfam" id="PF13456">
    <property type="entry name" value="RVT_3"/>
    <property type="match status" value="1"/>
</dbReference>
<organism evidence="2 3">
    <name type="scientific">Gossypium anomalum</name>
    <dbReference type="NCBI Taxonomy" id="47600"/>
    <lineage>
        <taxon>Eukaryota</taxon>
        <taxon>Viridiplantae</taxon>
        <taxon>Streptophyta</taxon>
        <taxon>Embryophyta</taxon>
        <taxon>Tracheophyta</taxon>
        <taxon>Spermatophyta</taxon>
        <taxon>Magnoliopsida</taxon>
        <taxon>eudicotyledons</taxon>
        <taxon>Gunneridae</taxon>
        <taxon>Pentapetalae</taxon>
        <taxon>rosids</taxon>
        <taxon>malvids</taxon>
        <taxon>Malvales</taxon>
        <taxon>Malvaceae</taxon>
        <taxon>Malvoideae</taxon>
        <taxon>Gossypium</taxon>
    </lineage>
</organism>
<feature type="domain" description="RNase H type-1" evidence="1">
    <location>
        <begin position="14"/>
        <end position="102"/>
    </location>
</feature>
<dbReference type="EMBL" id="JAHUZN010000002">
    <property type="protein sequence ID" value="KAG8500238.1"/>
    <property type="molecule type" value="Genomic_DNA"/>
</dbReference>
<gene>
    <name evidence="2" type="ORF">CXB51_003689</name>
</gene>
<name>A0A8J5Z0M2_9ROSI</name>
<sequence>MCVYLNIDCLVHSVFGKCSIAVAELWGILDGLVLLQKQGYDKAIMQSNNFENVLSIRDKKTTRPKNNLIRRILQILSSEEKWFLRYVPREANHIVDALAKMALSSDEVLHMFKQPPLEIKEILKEENTPNNSFIVTP</sequence>
<dbReference type="InterPro" id="IPR002156">
    <property type="entry name" value="RNaseH_domain"/>
</dbReference>